<proteinExistence type="predicted"/>
<evidence type="ECO:0000313" key="3">
    <source>
        <dbReference type="Proteomes" id="UP000735302"/>
    </source>
</evidence>
<keyword evidence="1" id="KW-1133">Transmembrane helix</keyword>
<evidence type="ECO:0000256" key="1">
    <source>
        <dbReference type="SAM" id="Phobius"/>
    </source>
</evidence>
<dbReference type="AlphaFoldDB" id="A0AAV3Z8Z6"/>
<dbReference type="EMBL" id="BLXT01002034">
    <property type="protein sequence ID" value="GFN90383.1"/>
    <property type="molecule type" value="Genomic_DNA"/>
</dbReference>
<keyword evidence="1" id="KW-0472">Membrane</keyword>
<evidence type="ECO:0000313" key="2">
    <source>
        <dbReference type="EMBL" id="GFN90383.1"/>
    </source>
</evidence>
<sequence length="156" mass="17691">MKEPLSNIDKNDRMKYCGAENEKKLQDLSIVRPGELIEIYAIKLSTANEEETIIPSRRKMASINEYTNDDSRDLDETTPLLKAQAENGTLHVPESHSGAKLRLYDGHFNCSSRFMTKPTISSVIVFVSPIRIINFTYLFVTSLLSFMVSHTMTDDV</sequence>
<dbReference type="Proteomes" id="UP000735302">
    <property type="component" value="Unassembled WGS sequence"/>
</dbReference>
<feature type="transmembrane region" description="Helical" evidence="1">
    <location>
        <begin position="123"/>
        <end position="148"/>
    </location>
</feature>
<name>A0AAV3Z8Z6_9GAST</name>
<gene>
    <name evidence="2" type="ORF">PoB_001688900</name>
</gene>
<comment type="caution">
    <text evidence="2">The sequence shown here is derived from an EMBL/GenBank/DDBJ whole genome shotgun (WGS) entry which is preliminary data.</text>
</comment>
<evidence type="ECO:0008006" key="4">
    <source>
        <dbReference type="Google" id="ProtNLM"/>
    </source>
</evidence>
<organism evidence="2 3">
    <name type="scientific">Plakobranchus ocellatus</name>
    <dbReference type="NCBI Taxonomy" id="259542"/>
    <lineage>
        <taxon>Eukaryota</taxon>
        <taxon>Metazoa</taxon>
        <taxon>Spiralia</taxon>
        <taxon>Lophotrochozoa</taxon>
        <taxon>Mollusca</taxon>
        <taxon>Gastropoda</taxon>
        <taxon>Heterobranchia</taxon>
        <taxon>Euthyneura</taxon>
        <taxon>Panpulmonata</taxon>
        <taxon>Sacoglossa</taxon>
        <taxon>Placobranchoidea</taxon>
        <taxon>Plakobranchidae</taxon>
        <taxon>Plakobranchus</taxon>
    </lineage>
</organism>
<reference evidence="2 3" key="1">
    <citation type="journal article" date="2021" name="Elife">
        <title>Chloroplast acquisition without the gene transfer in kleptoplastic sea slugs, Plakobranchus ocellatus.</title>
        <authorList>
            <person name="Maeda T."/>
            <person name="Takahashi S."/>
            <person name="Yoshida T."/>
            <person name="Shimamura S."/>
            <person name="Takaki Y."/>
            <person name="Nagai Y."/>
            <person name="Toyoda A."/>
            <person name="Suzuki Y."/>
            <person name="Arimoto A."/>
            <person name="Ishii H."/>
            <person name="Satoh N."/>
            <person name="Nishiyama T."/>
            <person name="Hasebe M."/>
            <person name="Maruyama T."/>
            <person name="Minagawa J."/>
            <person name="Obokata J."/>
            <person name="Shigenobu S."/>
        </authorList>
    </citation>
    <scope>NUCLEOTIDE SEQUENCE [LARGE SCALE GENOMIC DNA]</scope>
</reference>
<protein>
    <recommendedName>
        <fullName evidence="4">Ubiquitin-like domain-containing protein</fullName>
    </recommendedName>
</protein>
<accession>A0AAV3Z8Z6</accession>
<keyword evidence="3" id="KW-1185">Reference proteome</keyword>
<keyword evidence="1" id="KW-0812">Transmembrane</keyword>